<evidence type="ECO:0000256" key="3">
    <source>
        <dbReference type="ARBA" id="ARBA00007739"/>
    </source>
</evidence>
<feature type="region of interest" description="Disordered" evidence="15">
    <location>
        <begin position="624"/>
        <end position="690"/>
    </location>
</feature>
<feature type="transmembrane region" description="Helical" evidence="16">
    <location>
        <begin position="21"/>
        <end position="42"/>
    </location>
</feature>
<dbReference type="SUPFAM" id="SSF56601">
    <property type="entry name" value="beta-lactamase/transpeptidase-like"/>
    <property type="match status" value="1"/>
</dbReference>
<dbReference type="InterPro" id="IPR050396">
    <property type="entry name" value="Glycosyltr_51/Transpeptidase"/>
</dbReference>
<comment type="pathway">
    <text evidence="1">Cell wall biogenesis; peptidoglycan biosynthesis.</text>
</comment>
<keyword evidence="11" id="KW-0511">Multifunctional enzyme</keyword>
<dbReference type="GO" id="GO:0006508">
    <property type="term" value="P:proteolysis"/>
    <property type="evidence" value="ECO:0007669"/>
    <property type="project" value="UniProtKB-KW"/>
</dbReference>
<gene>
    <name evidence="19" type="primary">pbpF</name>
    <name evidence="19" type="ORF">CPBP_01071</name>
</gene>
<comment type="similarity">
    <text evidence="3">In the N-terminal section; belongs to the glycosyltransferase 51 family.</text>
</comment>
<keyword evidence="8" id="KW-0378">Hydrolase</keyword>
<dbReference type="EMBL" id="CP054719">
    <property type="protein sequence ID" value="QOL20282.1"/>
    <property type="molecule type" value="Genomic_DNA"/>
</dbReference>
<keyword evidence="16" id="KW-0812">Transmembrane</keyword>
<dbReference type="SUPFAM" id="SSF53955">
    <property type="entry name" value="Lysozyme-like"/>
    <property type="match status" value="1"/>
</dbReference>
<dbReference type="GO" id="GO:0030288">
    <property type="term" value="C:outer membrane-bounded periplasmic space"/>
    <property type="evidence" value="ECO:0007669"/>
    <property type="project" value="TreeGrafter"/>
</dbReference>
<dbReference type="UniPathway" id="UPA00219"/>
<evidence type="ECO:0000313" key="19">
    <source>
        <dbReference type="EMBL" id="QOL20282.1"/>
    </source>
</evidence>
<evidence type="ECO:0000256" key="12">
    <source>
        <dbReference type="ARBA" id="ARBA00023316"/>
    </source>
</evidence>
<sequence length="690" mass="77579">MAKTKNTKPSPKPRKKSWLRRLFKLSLWGLLALGIIIAWYSYDLPNIRTLEDSERKPSITMVTKDGDMLTTYGDLYGTTITLDKVPKYVPQAVLAIEDHRFYEHIGIDLISFTRALFNNVIRGKVVQGGSSITQQLAKNFLLAKKKFHYTDRSLRRKVQELLVSLWLEYHFTKDQILSVYLNRIDFGAGVYGFDAAAQRYFFKPLSEVSIFEAGILAGMLKAPTRYNPLRHPKASADRGTTVVKKMIEYNYISKSSGDAEIKLGKDRLLNRRADTGSYRYFTDWIMDTLPSYLGYIDRDLVVVTSLNLRAQEAATKSIQTMIAQNGEKLGFQQMALVSMNLDGEVIAMVGGKDYSRSQFNRVTQALRQPGSAFKSFVYMAAFENGSKPSDIMNDAQQSYGKWRPKNIYNQYRGDLTIEEAFAYSSNTITVKLLQQTGVGKLINLVRRLGINTKLERNLTIALGSGEVTLFDMTSAIGVVANGGYEMYPHGVVEIRDKATNEVLYKSGTPHLRKLLDDQVVQYTDQIFSASVQYGTSKRSKLNNNIPSAGKSGTTQKHRDGWFVGYVKHRNGPITGIWTGNDDDSPTKGIVGGIIPAETWKMYHDMWVTPQPQDEEHTVELNHPHETTTEPAPIEDDMPAAEGSLDGIDQVLSLIQPDTANEALTDEEAEITPESLARENETEDETEKDEE</sequence>
<dbReference type="InterPro" id="IPR001460">
    <property type="entry name" value="PCN-bd_Tpept"/>
</dbReference>
<evidence type="ECO:0000256" key="1">
    <source>
        <dbReference type="ARBA" id="ARBA00004752"/>
    </source>
</evidence>
<keyword evidence="6" id="KW-0328">Glycosyltransferase</keyword>
<dbReference type="InterPro" id="IPR012338">
    <property type="entry name" value="Beta-lactam/transpept-like"/>
</dbReference>
<evidence type="ECO:0000259" key="18">
    <source>
        <dbReference type="Pfam" id="PF00912"/>
    </source>
</evidence>
<feature type="compositionally biased region" description="Acidic residues" evidence="15">
    <location>
        <begin position="680"/>
        <end position="690"/>
    </location>
</feature>
<name>A0A7L9RUQ3_9PROT</name>
<evidence type="ECO:0000256" key="7">
    <source>
        <dbReference type="ARBA" id="ARBA00022679"/>
    </source>
</evidence>
<dbReference type="Pfam" id="PF00905">
    <property type="entry name" value="Transpeptidase"/>
    <property type="match status" value="1"/>
</dbReference>
<dbReference type="Proteomes" id="UP000594001">
    <property type="component" value="Chromosome"/>
</dbReference>
<proteinExistence type="inferred from homology"/>
<evidence type="ECO:0000259" key="17">
    <source>
        <dbReference type="Pfam" id="PF00905"/>
    </source>
</evidence>
<evidence type="ECO:0000256" key="13">
    <source>
        <dbReference type="ARBA" id="ARBA00034000"/>
    </source>
</evidence>
<dbReference type="GO" id="GO:0008658">
    <property type="term" value="F:penicillin binding"/>
    <property type="evidence" value="ECO:0007669"/>
    <property type="project" value="InterPro"/>
</dbReference>
<keyword evidence="20" id="KW-1185">Reference proteome</keyword>
<evidence type="ECO:0000313" key="20">
    <source>
        <dbReference type="Proteomes" id="UP000594001"/>
    </source>
</evidence>
<dbReference type="InterPro" id="IPR023346">
    <property type="entry name" value="Lysozyme-like_dom_sf"/>
</dbReference>
<evidence type="ECO:0000256" key="2">
    <source>
        <dbReference type="ARBA" id="ARBA00007090"/>
    </source>
</evidence>
<dbReference type="PANTHER" id="PTHR32282">
    <property type="entry name" value="BINDING PROTEIN TRANSPEPTIDASE, PUTATIVE-RELATED"/>
    <property type="match status" value="1"/>
</dbReference>
<evidence type="ECO:0000256" key="9">
    <source>
        <dbReference type="ARBA" id="ARBA00022960"/>
    </source>
</evidence>
<dbReference type="InterPro" id="IPR001264">
    <property type="entry name" value="Glyco_trans_51"/>
</dbReference>
<dbReference type="PANTHER" id="PTHR32282:SF33">
    <property type="entry name" value="PEPTIDOGLYCAN GLYCOSYLTRANSFERASE"/>
    <property type="match status" value="1"/>
</dbReference>
<dbReference type="GO" id="GO:0008955">
    <property type="term" value="F:peptidoglycan glycosyltransferase activity"/>
    <property type="evidence" value="ECO:0007669"/>
    <property type="project" value="UniProtKB-EC"/>
</dbReference>
<evidence type="ECO:0000256" key="15">
    <source>
        <dbReference type="SAM" id="MobiDB-lite"/>
    </source>
</evidence>
<dbReference type="AlphaFoldDB" id="A0A7L9RUQ3"/>
<feature type="domain" description="Glycosyl transferase family 51" evidence="18">
    <location>
        <begin position="68"/>
        <end position="246"/>
    </location>
</feature>
<keyword evidence="9" id="KW-0133">Cell shape</keyword>
<dbReference type="GO" id="GO:0071555">
    <property type="term" value="P:cell wall organization"/>
    <property type="evidence" value="ECO:0007669"/>
    <property type="project" value="UniProtKB-KW"/>
</dbReference>
<keyword evidence="16" id="KW-1133">Transmembrane helix</keyword>
<keyword evidence="7" id="KW-0808">Transferase</keyword>
<accession>A0A7L9RUQ3</accession>
<evidence type="ECO:0000256" key="5">
    <source>
        <dbReference type="ARBA" id="ARBA00022670"/>
    </source>
</evidence>
<dbReference type="GO" id="GO:0009252">
    <property type="term" value="P:peptidoglycan biosynthetic process"/>
    <property type="evidence" value="ECO:0007669"/>
    <property type="project" value="UniProtKB-UniPathway"/>
</dbReference>
<comment type="catalytic activity">
    <reaction evidence="14">
        <text>[GlcNAc-(1-&gt;4)-Mur2Ac(oyl-L-Ala-gamma-D-Glu-L-Lys-D-Ala-D-Ala)](n)-di-trans,octa-cis-undecaprenyl diphosphate + beta-D-GlcNAc-(1-&gt;4)-Mur2Ac(oyl-L-Ala-gamma-D-Glu-L-Lys-D-Ala-D-Ala)-di-trans,octa-cis-undecaprenyl diphosphate = [GlcNAc-(1-&gt;4)-Mur2Ac(oyl-L-Ala-gamma-D-Glu-L-Lys-D-Ala-D-Ala)](n+1)-di-trans,octa-cis-undecaprenyl diphosphate + di-trans,octa-cis-undecaprenyl diphosphate + H(+)</text>
        <dbReference type="Rhea" id="RHEA:23708"/>
        <dbReference type="Rhea" id="RHEA-COMP:9602"/>
        <dbReference type="Rhea" id="RHEA-COMP:9603"/>
        <dbReference type="ChEBI" id="CHEBI:15378"/>
        <dbReference type="ChEBI" id="CHEBI:58405"/>
        <dbReference type="ChEBI" id="CHEBI:60033"/>
        <dbReference type="ChEBI" id="CHEBI:78435"/>
        <dbReference type="EC" id="2.4.99.28"/>
    </reaction>
</comment>
<dbReference type="GO" id="GO:0008360">
    <property type="term" value="P:regulation of cell shape"/>
    <property type="evidence" value="ECO:0007669"/>
    <property type="project" value="UniProtKB-KW"/>
</dbReference>
<dbReference type="Pfam" id="PF00912">
    <property type="entry name" value="Transgly"/>
    <property type="match status" value="1"/>
</dbReference>
<dbReference type="Gene3D" id="1.10.3810.10">
    <property type="entry name" value="Biosynthetic peptidoglycan transglycosylase-like"/>
    <property type="match status" value="1"/>
</dbReference>
<dbReference type="KEGG" id="pbal:CPBP_01071"/>
<keyword evidence="10" id="KW-0573">Peptidoglycan synthesis</keyword>
<evidence type="ECO:0000256" key="6">
    <source>
        <dbReference type="ARBA" id="ARBA00022676"/>
    </source>
</evidence>
<dbReference type="GO" id="GO:0009002">
    <property type="term" value="F:serine-type D-Ala-D-Ala carboxypeptidase activity"/>
    <property type="evidence" value="ECO:0007669"/>
    <property type="project" value="UniProtKB-EC"/>
</dbReference>
<dbReference type="InterPro" id="IPR036950">
    <property type="entry name" value="PBP_transglycosylase"/>
</dbReference>
<evidence type="ECO:0000256" key="4">
    <source>
        <dbReference type="ARBA" id="ARBA00022645"/>
    </source>
</evidence>
<keyword evidence="12" id="KW-0961">Cell wall biogenesis/degradation</keyword>
<dbReference type="FunFam" id="1.10.3810.10:FF:000001">
    <property type="entry name" value="Penicillin-binding protein 1A"/>
    <property type="match status" value="1"/>
</dbReference>
<organism evidence="19 20">
    <name type="scientific">Candidatus Bodocaedibacter vickermanii</name>
    <dbReference type="NCBI Taxonomy" id="2741701"/>
    <lineage>
        <taxon>Bacteria</taxon>
        <taxon>Pseudomonadati</taxon>
        <taxon>Pseudomonadota</taxon>
        <taxon>Alphaproteobacteria</taxon>
        <taxon>Holosporales</taxon>
        <taxon>Candidatus Paracaedibacteraceae</taxon>
        <taxon>Candidatus Bodocaedibacter</taxon>
    </lineage>
</organism>
<evidence type="ECO:0000256" key="14">
    <source>
        <dbReference type="ARBA" id="ARBA00049902"/>
    </source>
</evidence>
<protein>
    <submittedName>
        <fullName evidence="19">Penicillin-binding protein 1F</fullName>
    </submittedName>
</protein>
<dbReference type="Gene3D" id="3.40.710.10">
    <property type="entry name" value="DD-peptidase/beta-lactamase superfamily"/>
    <property type="match status" value="1"/>
</dbReference>
<evidence type="ECO:0000256" key="16">
    <source>
        <dbReference type="SAM" id="Phobius"/>
    </source>
</evidence>
<feature type="domain" description="Penicillin-binding protein transpeptidase" evidence="17">
    <location>
        <begin position="342"/>
        <end position="570"/>
    </location>
</feature>
<dbReference type="RefSeq" id="WP_350331833.1">
    <property type="nucleotide sequence ID" value="NZ_CP054719.1"/>
</dbReference>
<evidence type="ECO:0000256" key="10">
    <source>
        <dbReference type="ARBA" id="ARBA00022984"/>
    </source>
</evidence>
<reference evidence="19 20" key="1">
    <citation type="submission" date="2020-06" db="EMBL/GenBank/DDBJ databases">
        <title>The endosymbiont of the kinetoplastid Bodo saltans is a Paracaedibacter-like alpha-proteobacterium possessing a putative toxin-antitoxin system.</title>
        <authorList>
            <person name="Midha S."/>
            <person name="Rigden D.J."/>
            <person name="Siozios S."/>
            <person name="Hurst G.D.D."/>
            <person name="Jackson A.P."/>
        </authorList>
    </citation>
    <scope>NUCLEOTIDE SEQUENCE [LARGE SCALE GENOMIC DNA]</scope>
    <source>
        <strain evidence="19">Lake Konstanz</strain>
    </source>
</reference>
<comment type="catalytic activity">
    <reaction evidence="13">
        <text>Preferential cleavage: (Ac)2-L-Lys-D-Ala-|-D-Ala. Also transpeptidation of peptidyl-alanyl moieties that are N-acyl substituents of D-alanine.</text>
        <dbReference type="EC" id="3.4.16.4"/>
    </reaction>
</comment>
<keyword evidence="5" id="KW-0645">Protease</keyword>
<keyword evidence="4" id="KW-0121">Carboxypeptidase</keyword>
<keyword evidence="16" id="KW-0472">Membrane</keyword>
<comment type="similarity">
    <text evidence="2">In the C-terminal section; belongs to the transpeptidase family.</text>
</comment>
<evidence type="ECO:0000256" key="8">
    <source>
        <dbReference type="ARBA" id="ARBA00022801"/>
    </source>
</evidence>
<evidence type="ECO:0000256" key="11">
    <source>
        <dbReference type="ARBA" id="ARBA00023268"/>
    </source>
</evidence>